<reference evidence="3 4" key="1">
    <citation type="submission" date="2018-08" db="EMBL/GenBank/DDBJ databases">
        <title>A genome reference for cultivated species of the human gut microbiota.</title>
        <authorList>
            <person name="Zou Y."/>
            <person name="Xue W."/>
            <person name="Luo G."/>
        </authorList>
    </citation>
    <scope>NUCLEOTIDE SEQUENCE [LARGE SCALE GENOMIC DNA]</scope>
    <source>
        <strain evidence="3 4">TM09-12</strain>
    </source>
</reference>
<feature type="chain" id="PRO_5016871178" evidence="2">
    <location>
        <begin position="24"/>
        <end position="450"/>
    </location>
</feature>
<sequence>MGMRRRVLAVLLTVALAAGNLMGCSGNHTAPEKETGSTEKAVTQAVKDDETEGEGDPASTGKVEFWNDKLSGTEQTDLDKLAQSASAASGIDIEFISYTDVASMRTAVEQSINSEDAPGLFTWWSGVDLKTLAEAGVIEDLTDVWNQYIIPNGVPENVTDSLTFNGKIYAAPYSIIYSALVYNKDVFDKYNLKEPETFEEFEKVCQTLVDNGVTPMGVDAGNGLWGFKWFECLLAAYDPQLYLDICENKIKYTDERVVEVMNKWKEMYDKGFFSIPMDPTDLHKAEATGEIAMQEAADYEAVNLNDNFGAGNYGTFVMPTVSSDIKRTVFFEIAPVCVAKNSADKGSAMEVLKAWYEKDNQTVFNEVTKFNCSSNVEISNNCAKEMTDFAMDADNYNLMLRYYENVANTEIRDVAIDQLLKFELGDATVEEALNTIQAKADEVLGEGYAD</sequence>
<gene>
    <name evidence="3" type="ORF">DXD79_28505</name>
</gene>
<protein>
    <submittedName>
        <fullName evidence="3">Extracellular solute-binding protein</fullName>
    </submittedName>
</protein>
<dbReference type="AlphaFoldDB" id="A0A374P0F7"/>
<dbReference type="Proteomes" id="UP000263014">
    <property type="component" value="Unassembled WGS sequence"/>
</dbReference>
<evidence type="ECO:0000313" key="4">
    <source>
        <dbReference type="Proteomes" id="UP000263014"/>
    </source>
</evidence>
<evidence type="ECO:0000256" key="2">
    <source>
        <dbReference type="SAM" id="SignalP"/>
    </source>
</evidence>
<name>A0A374P0F7_9FIRM</name>
<feature type="region of interest" description="Disordered" evidence="1">
    <location>
        <begin position="23"/>
        <end position="63"/>
    </location>
</feature>
<evidence type="ECO:0000313" key="3">
    <source>
        <dbReference type="EMBL" id="RGI96966.1"/>
    </source>
</evidence>
<dbReference type="EMBL" id="QSON01000021">
    <property type="protein sequence ID" value="RGI96966.1"/>
    <property type="molecule type" value="Genomic_DNA"/>
</dbReference>
<dbReference type="SUPFAM" id="SSF53850">
    <property type="entry name" value="Periplasmic binding protein-like II"/>
    <property type="match status" value="1"/>
</dbReference>
<dbReference type="Gene3D" id="3.40.190.10">
    <property type="entry name" value="Periplasmic binding protein-like II"/>
    <property type="match status" value="2"/>
</dbReference>
<proteinExistence type="predicted"/>
<accession>A0A374P0F7</accession>
<dbReference type="InterPro" id="IPR050490">
    <property type="entry name" value="Bact_solute-bd_prot1"/>
</dbReference>
<organism evidence="3 4">
    <name type="scientific">Hungatella hathewayi</name>
    <dbReference type="NCBI Taxonomy" id="154046"/>
    <lineage>
        <taxon>Bacteria</taxon>
        <taxon>Bacillati</taxon>
        <taxon>Bacillota</taxon>
        <taxon>Clostridia</taxon>
        <taxon>Lachnospirales</taxon>
        <taxon>Lachnospiraceae</taxon>
        <taxon>Hungatella</taxon>
    </lineage>
</organism>
<keyword evidence="2" id="KW-0732">Signal</keyword>
<dbReference type="PANTHER" id="PTHR43649:SF12">
    <property type="entry name" value="DIACETYLCHITOBIOSE BINDING PROTEIN DASA"/>
    <property type="match status" value="1"/>
</dbReference>
<feature type="signal peptide" evidence="2">
    <location>
        <begin position="1"/>
        <end position="23"/>
    </location>
</feature>
<comment type="caution">
    <text evidence="3">The sequence shown here is derived from an EMBL/GenBank/DDBJ whole genome shotgun (WGS) entry which is preliminary data.</text>
</comment>
<dbReference type="Pfam" id="PF13416">
    <property type="entry name" value="SBP_bac_8"/>
    <property type="match status" value="1"/>
</dbReference>
<evidence type="ECO:0000256" key="1">
    <source>
        <dbReference type="SAM" id="MobiDB-lite"/>
    </source>
</evidence>
<dbReference type="PANTHER" id="PTHR43649">
    <property type="entry name" value="ARABINOSE-BINDING PROTEIN-RELATED"/>
    <property type="match status" value="1"/>
</dbReference>
<dbReference type="InterPro" id="IPR006059">
    <property type="entry name" value="SBP"/>
</dbReference>